<dbReference type="PANTHER" id="PTHR30399:SF1">
    <property type="entry name" value="UTP PYROPHOSPHATASE"/>
    <property type="match status" value="1"/>
</dbReference>
<dbReference type="eggNOG" id="COG1451">
    <property type="taxonomic scope" value="Bacteria"/>
</dbReference>
<dbReference type="CDD" id="cd07344">
    <property type="entry name" value="M48_yhfN_like"/>
    <property type="match status" value="1"/>
</dbReference>
<dbReference type="HOGENOM" id="CLU_065947_2_2_9"/>
<keyword evidence="3" id="KW-1185">Reference proteome</keyword>
<dbReference type="EMBL" id="CP001348">
    <property type="protein sequence ID" value="ACL76644.1"/>
    <property type="molecule type" value="Genomic_DNA"/>
</dbReference>
<dbReference type="OrthoDB" id="9811177at2"/>
<dbReference type="RefSeq" id="WP_015925736.1">
    <property type="nucleotide sequence ID" value="NC_011898.1"/>
</dbReference>
<accession>B8I4Z0</accession>
<dbReference type="InterPro" id="IPR002725">
    <property type="entry name" value="YgjP-like_metallopeptidase"/>
</dbReference>
<organism evidence="2 3">
    <name type="scientific">Ruminiclostridium cellulolyticum (strain ATCC 35319 / DSM 5812 / JCM 6584 / H10)</name>
    <name type="common">Clostridium cellulolyticum</name>
    <dbReference type="NCBI Taxonomy" id="394503"/>
    <lineage>
        <taxon>Bacteria</taxon>
        <taxon>Bacillati</taxon>
        <taxon>Bacillota</taxon>
        <taxon>Clostridia</taxon>
        <taxon>Eubacteriales</taxon>
        <taxon>Oscillospiraceae</taxon>
        <taxon>Ruminiclostridium</taxon>
    </lineage>
</organism>
<dbReference type="KEGG" id="cce:Ccel_2307"/>
<proteinExistence type="predicted"/>
<dbReference type="PANTHER" id="PTHR30399">
    <property type="entry name" value="UNCHARACTERIZED PROTEIN YGJP"/>
    <property type="match status" value="1"/>
</dbReference>
<evidence type="ECO:0000259" key="1">
    <source>
        <dbReference type="Pfam" id="PF01863"/>
    </source>
</evidence>
<feature type="domain" description="YgjP-like metallopeptidase" evidence="1">
    <location>
        <begin position="31"/>
        <end position="238"/>
    </location>
</feature>
<name>B8I4Z0_RUMCH</name>
<evidence type="ECO:0000313" key="3">
    <source>
        <dbReference type="Proteomes" id="UP000001349"/>
    </source>
</evidence>
<dbReference type="AlphaFoldDB" id="B8I4Z0"/>
<reference evidence="2 3" key="1">
    <citation type="submission" date="2009-01" db="EMBL/GenBank/DDBJ databases">
        <title>Complete sequence of Clostridium cellulolyticum H10.</title>
        <authorList>
            <consortium name="US DOE Joint Genome Institute"/>
            <person name="Lucas S."/>
            <person name="Copeland A."/>
            <person name="Lapidus A."/>
            <person name="Glavina del Rio T."/>
            <person name="Dalin E."/>
            <person name="Tice H."/>
            <person name="Bruce D."/>
            <person name="Goodwin L."/>
            <person name="Pitluck S."/>
            <person name="Chertkov O."/>
            <person name="Saunders E."/>
            <person name="Brettin T."/>
            <person name="Detter J.C."/>
            <person name="Han C."/>
            <person name="Larimer F."/>
            <person name="Land M."/>
            <person name="Hauser L."/>
            <person name="Kyrpides N."/>
            <person name="Ivanova N."/>
            <person name="Zhou J."/>
            <person name="Richardson P."/>
        </authorList>
    </citation>
    <scope>NUCLEOTIDE SEQUENCE [LARGE SCALE GENOMIC DNA]</scope>
    <source>
        <strain evidence="3">ATCC 35319 / DSM 5812 / JCM 6584 / H10</strain>
    </source>
</reference>
<gene>
    <name evidence="2" type="ordered locus">Ccel_2307</name>
</gene>
<dbReference type="Gene3D" id="3.30.2010.10">
    <property type="entry name" value="Metalloproteases ('zincins'), catalytic domain"/>
    <property type="match status" value="1"/>
</dbReference>
<dbReference type="Pfam" id="PF01863">
    <property type="entry name" value="YgjP-like"/>
    <property type="match status" value="1"/>
</dbReference>
<evidence type="ECO:0000313" key="2">
    <source>
        <dbReference type="EMBL" id="ACL76644.1"/>
    </source>
</evidence>
<dbReference type="InterPro" id="IPR053136">
    <property type="entry name" value="UTP_pyrophosphatase-like"/>
</dbReference>
<dbReference type="STRING" id="394503.Ccel_2307"/>
<sequence>MKNLKEIVETGYRINLNGKELDYSLKRSSRKTISIIIKNTGQIIVACPLETPLMYIEKVLIRKAGWIVKKLAEIRENPIPVLEKSFDNGDVFYYLGEPYRFKIVRDVGPEICLKDGLMILQIPEAPDRIKIKSFLKHWYVSKATELLEQRIKIYSLSIGVSPKKLAVREQKTRWGSCSTKGNINLNWKLIMSPLQVIDYVVVHELCHMKEMNHSRKFWELVECIMPDYKVYKKWLKENGYTLML</sequence>
<dbReference type="Proteomes" id="UP000001349">
    <property type="component" value="Chromosome"/>
</dbReference>
<protein>
    <recommendedName>
        <fullName evidence="1">YgjP-like metallopeptidase domain-containing protein</fullName>
    </recommendedName>
</protein>